<dbReference type="EMBL" id="FOBI01000001">
    <property type="protein sequence ID" value="SEK46732.1"/>
    <property type="molecule type" value="Genomic_DNA"/>
</dbReference>
<dbReference type="PANTHER" id="PTHR43673">
    <property type="entry name" value="NAD(P)H NITROREDUCTASE YDGI-RELATED"/>
    <property type="match status" value="1"/>
</dbReference>
<evidence type="ECO:0000313" key="4">
    <source>
        <dbReference type="EMBL" id="SEK46732.1"/>
    </source>
</evidence>
<gene>
    <name evidence="4" type="ORF">SAMN05216262_101429</name>
</gene>
<sequence length="358" mass="41402">MRALLKRIITKEQVEQLRMRLEQFDRFILPFFVKSRFLSSFYYCFFSRRFAREHQSVLKGRIQYYANSDAPENSSVLLRRNIHRLEKGIIMRPQRATFAEGYIGETVAQFNKCFRAKRLNGEEEKWAKEVLLRYFALVGESDIINAARREFFDAMADQQNCDKNLASVPYAHKDIVRADISFEQFKQLCVQRRSVRWFQDKPVPRELIDNALNAATLAPSACNRQPFEFYLFNEPEQAQKVGAIPMGTAGFSHNFQSVVVVVGDLAAYPYERDRHVIYIDGSLAAMQFMLALETQGLGSCVINWPDVEQLEKKMSKLLKLSHNQRPLMVISLGYADPEGKIPFSQKKSAKELIKEVSL</sequence>
<dbReference type="AlphaFoldDB" id="A0A1H7HBM4"/>
<dbReference type="SUPFAM" id="SSF55469">
    <property type="entry name" value="FMN-dependent nitroreductase-like"/>
    <property type="match status" value="1"/>
</dbReference>
<protein>
    <submittedName>
        <fullName evidence="4">Nitroreductase</fullName>
    </submittedName>
</protein>
<dbReference type="GO" id="GO:0016491">
    <property type="term" value="F:oxidoreductase activity"/>
    <property type="evidence" value="ECO:0007669"/>
    <property type="project" value="UniProtKB-KW"/>
</dbReference>
<dbReference type="RefSeq" id="WP_085282495.1">
    <property type="nucleotide sequence ID" value="NZ_FOBI01000001.1"/>
</dbReference>
<evidence type="ECO:0000313" key="5">
    <source>
        <dbReference type="Proteomes" id="UP000199297"/>
    </source>
</evidence>
<feature type="domain" description="Nitroreductase" evidence="3">
    <location>
        <begin position="263"/>
        <end position="334"/>
    </location>
</feature>
<dbReference type="InterPro" id="IPR029479">
    <property type="entry name" value="Nitroreductase"/>
</dbReference>
<reference evidence="5" key="1">
    <citation type="submission" date="2016-10" db="EMBL/GenBank/DDBJ databases">
        <authorList>
            <person name="Varghese N."/>
            <person name="Submissions S."/>
        </authorList>
    </citation>
    <scope>NUCLEOTIDE SEQUENCE [LARGE SCALE GENOMIC DNA]</scope>
    <source>
        <strain evidence="5">CGMCC 1.9127</strain>
    </source>
</reference>
<accession>A0A1H7HBM4</accession>
<evidence type="ECO:0000256" key="1">
    <source>
        <dbReference type="ARBA" id="ARBA00007118"/>
    </source>
</evidence>
<dbReference type="Proteomes" id="UP000199297">
    <property type="component" value="Unassembled WGS sequence"/>
</dbReference>
<evidence type="ECO:0000256" key="2">
    <source>
        <dbReference type="ARBA" id="ARBA00023002"/>
    </source>
</evidence>
<dbReference type="STRING" id="641665.GCA_002104455_00276"/>
<dbReference type="InterPro" id="IPR000415">
    <property type="entry name" value="Nitroreductase-like"/>
</dbReference>
<dbReference type="Pfam" id="PF00881">
    <property type="entry name" value="Nitroreductase"/>
    <property type="match status" value="2"/>
</dbReference>
<proteinExistence type="inferred from homology"/>
<keyword evidence="5" id="KW-1185">Reference proteome</keyword>
<feature type="domain" description="Nitroreductase" evidence="3">
    <location>
        <begin position="191"/>
        <end position="241"/>
    </location>
</feature>
<dbReference type="PANTHER" id="PTHR43673:SF10">
    <property type="entry name" value="NADH DEHYDROGENASE_NAD(P)H NITROREDUCTASE XCC3605-RELATED"/>
    <property type="match status" value="1"/>
</dbReference>
<dbReference type="OrthoDB" id="9802510at2"/>
<keyword evidence="2" id="KW-0560">Oxidoreductase</keyword>
<comment type="similarity">
    <text evidence="1">Belongs to the nitroreductase family.</text>
</comment>
<name>A0A1H7HBM4_9GAMM</name>
<dbReference type="Gene3D" id="3.40.109.10">
    <property type="entry name" value="NADH Oxidase"/>
    <property type="match status" value="1"/>
</dbReference>
<organism evidence="4 5">
    <name type="scientific">Colwellia chukchiensis</name>
    <dbReference type="NCBI Taxonomy" id="641665"/>
    <lineage>
        <taxon>Bacteria</taxon>
        <taxon>Pseudomonadati</taxon>
        <taxon>Pseudomonadota</taxon>
        <taxon>Gammaproteobacteria</taxon>
        <taxon>Alteromonadales</taxon>
        <taxon>Colwelliaceae</taxon>
        <taxon>Colwellia</taxon>
    </lineage>
</organism>
<dbReference type="CDD" id="cd02062">
    <property type="entry name" value="Nitro_FMN_reductase"/>
    <property type="match status" value="1"/>
</dbReference>
<evidence type="ECO:0000259" key="3">
    <source>
        <dbReference type="Pfam" id="PF00881"/>
    </source>
</evidence>